<sequence length="168" mass="18607">MNLLDRLLGHDVWTTGRLLAQARALSEEQLDQPFELGWRTVRATLEHIVDNMETWTDLMSGVPPREQPGGPVTLDEVAQGLNVVGPQLAAFARRMQAEGRLDDTWVDVLDVPPRRKTYGGGIAHVITHSMHHRAQLIHMLRALGVPHVEEGGVLGWEAQVADHSRAAP</sequence>
<dbReference type="Gene3D" id="1.20.120.450">
    <property type="entry name" value="dinb family like domain"/>
    <property type="match status" value="1"/>
</dbReference>
<accession>A0A6I4YLI2</accession>
<dbReference type="InterPro" id="IPR034660">
    <property type="entry name" value="DinB/YfiT-like"/>
</dbReference>
<evidence type="ECO:0000313" key="4">
    <source>
        <dbReference type="EMBL" id="MXV18425.1"/>
    </source>
</evidence>
<evidence type="ECO:0000256" key="1">
    <source>
        <dbReference type="ARBA" id="ARBA00008635"/>
    </source>
</evidence>
<dbReference type="GO" id="GO:0046872">
    <property type="term" value="F:metal ion binding"/>
    <property type="evidence" value="ECO:0007669"/>
    <property type="project" value="UniProtKB-KW"/>
</dbReference>
<comment type="similarity">
    <text evidence="1">Belongs to the DinB family.</text>
</comment>
<comment type="caution">
    <text evidence="4">The sequence shown here is derived from an EMBL/GenBank/DDBJ whole genome shotgun (WGS) entry which is preliminary data.</text>
</comment>
<dbReference type="Pfam" id="PF05163">
    <property type="entry name" value="DinB"/>
    <property type="match status" value="1"/>
</dbReference>
<keyword evidence="5" id="KW-1185">Reference proteome</keyword>
<reference evidence="4 5" key="1">
    <citation type="submission" date="2019-11" db="EMBL/GenBank/DDBJ databases">
        <title>Genome sequence of Deinococcus xianganensis Y35, AI-2 producing algicidal bacterium, isolated from lake water.</title>
        <authorList>
            <person name="Li Y."/>
        </authorList>
    </citation>
    <scope>NUCLEOTIDE SEQUENCE [LARGE SCALE GENOMIC DNA]</scope>
    <source>
        <strain evidence="4 5">Y35</strain>
    </source>
</reference>
<feature type="binding site" evidence="3">
    <location>
        <position position="132"/>
    </location>
    <ligand>
        <name>a divalent metal cation</name>
        <dbReference type="ChEBI" id="CHEBI:60240"/>
    </ligand>
</feature>
<evidence type="ECO:0000313" key="5">
    <source>
        <dbReference type="Proteomes" id="UP000430519"/>
    </source>
</evidence>
<dbReference type="InterPro" id="IPR007837">
    <property type="entry name" value="DinB"/>
</dbReference>
<dbReference type="EMBL" id="WVHK01000004">
    <property type="protein sequence ID" value="MXV18425.1"/>
    <property type="molecule type" value="Genomic_DNA"/>
</dbReference>
<protein>
    <submittedName>
        <fullName evidence="4">DinB family protein</fullName>
    </submittedName>
</protein>
<feature type="binding site" evidence="3">
    <location>
        <position position="128"/>
    </location>
    <ligand>
        <name>a divalent metal cation</name>
        <dbReference type="ChEBI" id="CHEBI:60240"/>
    </ligand>
</feature>
<keyword evidence="2 3" id="KW-0479">Metal-binding</keyword>
<dbReference type="AlphaFoldDB" id="A0A6I4YLI2"/>
<proteinExistence type="inferred from homology"/>
<evidence type="ECO:0000256" key="3">
    <source>
        <dbReference type="PIRSR" id="PIRSR607837-1"/>
    </source>
</evidence>
<dbReference type="RefSeq" id="WP_160976297.1">
    <property type="nucleotide sequence ID" value="NZ_WVHK01000004.1"/>
</dbReference>
<dbReference type="SUPFAM" id="SSF109854">
    <property type="entry name" value="DinB/YfiT-like putative metalloenzymes"/>
    <property type="match status" value="1"/>
</dbReference>
<gene>
    <name evidence="4" type="ORF">GLX28_02075</name>
</gene>
<evidence type="ECO:0000256" key="2">
    <source>
        <dbReference type="ARBA" id="ARBA00022723"/>
    </source>
</evidence>
<feature type="binding site" evidence="3">
    <location>
        <position position="47"/>
    </location>
    <ligand>
        <name>a divalent metal cation</name>
        <dbReference type="ChEBI" id="CHEBI:60240"/>
    </ligand>
</feature>
<name>A0A6I4YLI2_9DEIO</name>
<dbReference type="Proteomes" id="UP000430519">
    <property type="component" value="Unassembled WGS sequence"/>
</dbReference>
<organism evidence="4 5">
    <name type="scientific">Deinococcus xianganensis</name>
    <dbReference type="NCBI Taxonomy" id="1507289"/>
    <lineage>
        <taxon>Bacteria</taxon>
        <taxon>Thermotogati</taxon>
        <taxon>Deinococcota</taxon>
        <taxon>Deinococci</taxon>
        <taxon>Deinococcales</taxon>
        <taxon>Deinococcaceae</taxon>
        <taxon>Deinococcus</taxon>
    </lineage>
</organism>